<dbReference type="PATRIC" id="fig|1354251.4.peg.1786"/>
<dbReference type="GO" id="GO:0043709">
    <property type="term" value="P:cell adhesion involved in single-species biofilm formation"/>
    <property type="evidence" value="ECO:0007669"/>
    <property type="project" value="TreeGrafter"/>
</dbReference>
<dbReference type="EMBL" id="LXER01000017">
    <property type="protein sequence ID" value="OAT31838.1"/>
    <property type="molecule type" value="Genomic_DNA"/>
</dbReference>
<evidence type="ECO:0000313" key="3">
    <source>
        <dbReference type="Proteomes" id="UP000078410"/>
    </source>
</evidence>
<dbReference type="PANTHER" id="PTHR33420">
    <property type="entry name" value="FIMBRIAL SUBUNIT ELFA-RELATED"/>
    <property type="match status" value="1"/>
</dbReference>
<dbReference type="GO" id="GO:0009289">
    <property type="term" value="C:pilus"/>
    <property type="evidence" value="ECO:0007669"/>
    <property type="project" value="InterPro"/>
</dbReference>
<dbReference type="InterPro" id="IPR008966">
    <property type="entry name" value="Adhesion_dom_sf"/>
</dbReference>
<gene>
    <name evidence="2" type="ORF">M975_1728</name>
</gene>
<reference evidence="2 3" key="1">
    <citation type="submission" date="2016-04" db="EMBL/GenBank/DDBJ databases">
        <title>ATOL: Assembling a taxonomically balanced genome-scale reconstruction of the evolutionary history of the Enterobacteriaceae.</title>
        <authorList>
            <person name="Plunkett G.III."/>
            <person name="Neeno-Eckwall E.C."/>
            <person name="Glasner J.D."/>
            <person name="Perna N.T."/>
        </authorList>
    </citation>
    <scope>NUCLEOTIDE SEQUENCE [LARGE SCALE GENOMIC DNA]</scope>
    <source>
        <strain evidence="2 3">ATCC 51605</strain>
    </source>
</reference>
<name>A0A1B7IQ23_9ENTR</name>
<keyword evidence="1" id="KW-0732">Signal</keyword>
<dbReference type="SUPFAM" id="SSF49401">
    <property type="entry name" value="Bacterial adhesins"/>
    <property type="match status" value="1"/>
</dbReference>
<accession>A0A1B7IQ23</accession>
<keyword evidence="3" id="KW-1185">Reference proteome</keyword>
<evidence type="ECO:0000256" key="1">
    <source>
        <dbReference type="SAM" id="SignalP"/>
    </source>
</evidence>
<dbReference type="PANTHER" id="PTHR33420:SF27">
    <property type="entry name" value="PROTEIN FIMG"/>
    <property type="match status" value="1"/>
</dbReference>
<dbReference type="Proteomes" id="UP000078410">
    <property type="component" value="Unassembled WGS sequence"/>
</dbReference>
<feature type="signal peptide" evidence="1">
    <location>
        <begin position="1"/>
        <end position="23"/>
    </location>
</feature>
<dbReference type="RefSeq" id="WP_064558819.1">
    <property type="nucleotide sequence ID" value="NZ_LXER01000017.1"/>
</dbReference>
<dbReference type="AlphaFoldDB" id="A0A1B7IQ23"/>
<dbReference type="InterPro" id="IPR050263">
    <property type="entry name" value="Bact_Fimbrial_Adh_Pro"/>
</dbReference>
<organism evidence="2 3">
    <name type="scientific">Buttiauxella brennerae ATCC 51605</name>
    <dbReference type="NCBI Taxonomy" id="1354251"/>
    <lineage>
        <taxon>Bacteria</taxon>
        <taxon>Pseudomonadati</taxon>
        <taxon>Pseudomonadota</taxon>
        <taxon>Gammaproteobacteria</taxon>
        <taxon>Enterobacterales</taxon>
        <taxon>Enterobacteriaceae</taxon>
        <taxon>Buttiauxella</taxon>
    </lineage>
</organism>
<protein>
    <submittedName>
        <fullName evidence="2">FimG family fimbrial adaptor subunit</fullName>
    </submittedName>
</protein>
<dbReference type="Gene3D" id="2.60.40.1090">
    <property type="entry name" value="Fimbrial-type adhesion domain"/>
    <property type="match status" value="1"/>
</dbReference>
<proteinExistence type="predicted"/>
<dbReference type="OrthoDB" id="6495165at2"/>
<evidence type="ECO:0000313" key="2">
    <source>
        <dbReference type="EMBL" id="OAT31838.1"/>
    </source>
</evidence>
<comment type="caution">
    <text evidence="2">The sequence shown here is derived from an EMBL/GenBank/DDBJ whole genome shotgun (WGS) entry which is preliminary data.</text>
</comment>
<feature type="chain" id="PRO_5008594247" evidence="1">
    <location>
        <begin position="24"/>
        <end position="176"/>
    </location>
</feature>
<sequence>MNSAKKVLPALVLATLFAGNIYAAADNIPIQISGRIIASPCTTVNNGISPLTVPLGDNIGAGTMQNAGANSDWVEFNIDLTNCPAGTINVKATFTGTPDTADNTRWLNMATTKAANTSVELKDKATNVMISNGSTLTAPVSSNKATFKLKTAAYTKLGAVTPGDISTTVLASFIYQ</sequence>
<dbReference type="InterPro" id="IPR036937">
    <property type="entry name" value="Adhesion_dom_fimbrial_sf"/>
</dbReference>